<dbReference type="InterPro" id="IPR000524">
    <property type="entry name" value="Tscrpt_reg_HTH_GntR"/>
</dbReference>
<dbReference type="Pfam" id="PF13377">
    <property type="entry name" value="Peripla_BP_3"/>
    <property type="match status" value="1"/>
</dbReference>
<evidence type="ECO:0000313" key="5">
    <source>
        <dbReference type="EMBL" id="MFD1631220.1"/>
    </source>
</evidence>
<dbReference type="InterPro" id="IPR036390">
    <property type="entry name" value="WH_DNA-bd_sf"/>
</dbReference>
<evidence type="ECO:0000256" key="1">
    <source>
        <dbReference type="ARBA" id="ARBA00023015"/>
    </source>
</evidence>
<dbReference type="SUPFAM" id="SSF46785">
    <property type="entry name" value="Winged helix' DNA-binding domain"/>
    <property type="match status" value="1"/>
</dbReference>
<keyword evidence="3" id="KW-0804">Transcription</keyword>
<dbReference type="PANTHER" id="PTHR38445">
    <property type="entry name" value="HTH-TYPE TRANSCRIPTIONAL REPRESSOR YTRA"/>
    <property type="match status" value="1"/>
</dbReference>
<dbReference type="InterPro" id="IPR028082">
    <property type="entry name" value="Peripla_BP_I"/>
</dbReference>
<keyword evidence="1" id="KW-0805">Transcription regulation</keyword>
<dbReference type="InterPro" id="IPR046335">
    <property type="entry name" value="LacI/GalR-like_sensor"/>
</dbReference>
<dbReference type="Proteomes" id="UP001597118">
    <property type="component" value="Unassembled WGS sequence"/>
</dbReference>
<evidence type="ECO:0000259" key="4">
    <source>
        <dbReference type="PROSITE" id="PS50949"/>
    </source>
</evidence>
<sequence length="343" mass="39228">MKASDFLNFIFIDEYSATPKYLQLSDSIISAIENGKLVKEDLLPSINELSYLLEISRDTAEKGYRYLKKLGVIVSVPGKGYYVSNTDFKKKIKIFLLFNKLSAHKKIIYDSLVSSLGEDAAIDFYIYNNDYMLFKKLIKNKDKGYSHYVIIPHFVEGGENAHEIINTIPKEKLILLDKKVEKVDGIYGAIYEDFEKDIYSALEQLKEGLAKYETLKIIFPERSYFPREILNGFKRFCIQYAFNYKVVQDISAEPVNKGEVYINLMEDDLVSIIEKVFSANLKIGEDVGVISYNETPLKKILLNGITTVSTDFKTMGSMVAEMIKSQKLEHVAVPFKVNIRPSL</sequence>
<name>A0ABW4IGA6_9SPHI</name>
<dbReference type="PANTHER" id="PTHR38445:SF10">
    <property type="entry name" value="GNTR-FAMILY TRANSCRIPTIONAL REGULATOR"/>
    <property type="match status" value="1"/>
</dbReference>
<keyword evidence="6" id="KW-1185">Reference proteome</keyword>
<dbReference type="Gene3D" id="1.10.10.10">
    <property type="entry name" value="Winged helix-like DNA-binding domain superfamily/Winged helix DNA-binding domain"/>
    <property type="match status" value="1"/>
</dbReference>
<dbReference type="SUPFAM" id="SSF53822">
    <property type="entry name" value="Periplasmic binding protein-like I"/>
    <property type="match status" value="1"/>
</dbReference>
<dbReference type="Pfam" id="PF00392">
    <property type="entry name" value="GntR"/>
    <property type="match status" value="1"/>
</dbReference>
<organism evidence="5 6">
    <name type="scientific">Pseudopedobacter beijingensis</name>
    <dbReference type="NCBI Taxonomy" id="1207056"/>
    <lineage>
        <taxon>Bacteria</taxon>
        <taxon>Pseudomonadati</taxon>
        <taxon>Bacteroidota</taxon>
        <taxon>Sphingobacteriia</taxon>
        <taxon>Sphingobacteriales</taxon>
        <taxon>Sphingobacteriaceae</taxon>
        <taxon>Pseudopedobacter</taxon>
    </lineage>
</organism>
<reference evidence="6" key="1">
    <citation type="journal article" date="2019" name="Int. J. Syst. Evol. Microbiol.">
        <title>The Global Catalogue of Microorganisms (GCM) 10K type strain sequencing project: providing services to taxonomists for standard genome sequencing and annotation.</title>
        <authorList>
            <consortium name="The Broad Institute Genomics Platform"/>
            <consortium name="The Broad Institute Genome Sequencing Center for Infectious Disease"/>
            <person name="Wu L."/>
            <person name="Ma J."/>
        </authorList>
    </citation>
    <scope>NUCLEOTIDE SEQUENCE [LARGE SCALE GENOMIC DNA]</scope>
    <source>
        <strain evidence="6">CCUG 53762</strain>
    </source>
</reference>
<feature type="domain" description="HTH gntR-type" evidence="4">
    <location>
        <begin position="18"/>
        <end position="86"/>
    </location>
</feature>
<gene>
    <name evidence="5" type="ORF">ACFSAH_15190</name>
</gene>
<evidence type="ECO:0000256" key="2">
    <source>
        <dbReference type="ARBA" id="ARBA00023125"/>
    </source>
</evidence>
<dbReference type="SMART" id="SM00345">
    <property type="entry name" value="HTH_GNTR"/>
    <property type="match status" value="1"/>
</dbReference>
<dbReference type="InterPro" id="IPR036388">
    <property type="entry name" value="WH-like_DNA-bd_sf"/>
</dbReference>
<keyword evidence="2" id="KW-0238">DNA-binding</keyword>
<dbReference type="RefSeq" id="WP_379663589.1">
    <property type="nucleotide sequence ID" value="NZ_JBHUDG010000044.1"/>
</dbReference>
<protein>
    <submittedName>
        <fullName evidence="5">GntR family transcriptional regulator</fullName>
    </submittedName>
</protein>
<dbReference type="Gene3D" id="3.40.50.2300">
    <property type="match status" value="2"/>
</dbReference>
<evidence type="ECO:0000313" key="6">
    <source>
        <dbReference type="Proteomes" id="UP001597118"/>
    </source>
</evidence>
<proteinExistence type="predicted"/>
<accession>A0ABW4IGA6</accession>
<evidence type="ECO:0000256" key="3">
    <source>
        <dbReference type="ARBA" id="ARBA00023163"/>
    </source>
</evidence>
<dbReference type="PROSITE" id="PS50949">
    <property type="entry name" value="HTH_GNTR"/>
    <property type="match status" value="1"/>
</dbReference>
<comment type="caution">
    <text evidence="5">The sequence shown here is derived from an EMBL/GenBank/DDBJ whole genome shotgun (WGS) entry which is preliminary data.</text>
</comment>
<dbReference type="EMBL" id="JBHUDG010000044">
    <property type="protein sequence ID" value="MFD1631220.1"/>
    <property type="molecule type" value="Genomic_DNA"/>
</dbReference>
<dbReference type="CDD" id="cd07377">
    <property type="entry name" value="WHTH_GntR"/>
    <property type="match status" value="1"/>
</dbReference>